<evidence type="ECO:0008006" key="6">
    <source>
        <dbReference type="Google" id="ProtNLM"/>
    </source>
</evidence>
<dbReference type="AlphaFoldDB" id="A0A381YE57"/>
<dbReference type="PANTHER" id="PTHR42715:SF10">
    <property type="entry name" value="BETA-GLUCOSIDASE"/>
    <property type="match status" value="1"/>
</dbReference>
<dbReference type="InterPro" id="IPR050288">
    <property type="entry name" value="Cellulose_deg_GH3"/>
</dbReference>
<organism evidence="5">
    <name type="scientific">marine metagenome</name>
    <dbReference type="NCBI Taxonomy" id="408172"/>
    <lineage>
        <taxon>unclassified sequences</taxon>
        <taxon>metagenomes</taxon>
        <taxon>ecological metagenomes</taxon>
    </lineage>
</organism>
<dbReference type="Gene3D" id="3.40.50.1700">
    <property type="entry name" value="Glycoside hydrolase family 3 C-terminal domain"/>
    <property type="match status" value="1"/>
</dbReference>
<dbReference type="InterPro" id="IPR036881">
    <property type="entry name" value="Glyco_hydro_3_C_sf"/>
</dbReference>
<dbReference type="InterPro" id="IPR002772">
    <property type="entry name" value="Glyco_hydro_3_C"/>
</dbReference>
<dbReference type="Gene3D" id="3.20.20.300">
    <property type="entry name" value="Glycoside hydrolase, family 3, N-terminal domain"/>
    <property type="match status" value="1"/>
</dbReference>
<gene>
    <name evidence="5" type="ORF">METZ01_LOCUS128230</name>
</gene>
<dbReference type="SUPFAM" id="SSF52279">
    <property type="entry name" value="Beta-D-glucan exohydrolase, C-terminal domain"/>
    <property type="match status" value="1"/>
</dbReference>
<name>A0A381YE57_9ZZZZ</name>
<dbReference type="InterPro" id="IPR017853">
    <property type="entry name" value="GH"/>
</dbReference>
<feature type="domain" description="Glycoside hydrolase family 3 C-terminal" evidence="4">
    <location>
        <begin position="311"/>
        <end position="379"/>
    </location>
</feature>
<feature type="domain" description="Glycoside hydrolase family 3 N-terminal" evidence="3">
    <location>
        <begin position="33"/>
        <end position="275"/>
    </location>
</feature>
<evidence type="ECO:0000259" key="4">
    <source>
        <dbReference type="Pfam" id="PF01915"/>
    </source>
</evidence>
<evidence type="ECO:0000256" key="1">
    <source>
        <dbReference type="ARBA" id="ARBA00005336"/>
    </source>
</evidence>
<dbReference type="Pfam" id="PF01915">
    <property type="entry name" value="Glyco_hydro_3_C"/>
    <property type="match status" value="1"/>
</dbReference>
<sequence>MDRIESLIKELTLEEAVSIVSGSDGWHSTGVERLSIPRLKMTDGPNGARGDGISGKSSACFPCGIALGSIWDLEIIYSIGKAIGKEAKSKDADVLLGPTINIHRHPLGGRHFECYSEDPLLTGKIASSFVKGVQSERVAACLKHFAGNDTEFKRHEISSNIKARVLREIYLLPFEMGVKLGGALVVMSAYNKLNNIFCSSHEELLNNILKEEWSFPGYVVSDWGASLQTIENANGGLDLEMPGPAKTWGTKLLDAIHKGKVQEQKVFEKVRRILKIAEFSGRLDSPNEKPEQSNDLENDRKLIRQAAGESIVLLKNNNLLPLDKKQIKKIALIGPNIEKGQFIGGGSATVKAHYVIHPKDALKEYLGDGVELKCSEGCHIYKYLPSIDKRKLKDPVNGTQGFQVEFFEGDDLGGKVLKSETLTGGKFWALSGFGVGVASKFEPPSLSVRFSSYFRPDISGEYLFELISIG</sequence>
<dbReference type="GO" id="GO:0009251">
    <property type="term" value="P:glucan catabolic process"/>
    <property type="evidence" value="ECO:0007669"/>
    <property type="project" value="TreeGrafter"/>
</dbReference>
<protein>
    <recommendedName>
        <fullName evidence="6">Beta-glucosidase</fullName>
    </recommendedName>
</protein>
<dbReference type="InterPro" id="IPR036962">
    <property type="entry name" value="Glyco_hydro_3_N_sf"/>
</dbReference>
<dbReference type="PANTHER" id="PTHR42715">
    <property type="entry name" value="BETA-GLUCOSIDASE"/>
    <property type="match status" value="1"/>
</dbReference>
<evidence type="ECO:0000313" key="5">
    <source>
        <dbReference type="EMBL" id="SVA75376.1"/>
    </source>
</evidence>
<proteinExistence type="inferred from homology"/>
<reference evidence="5" key="1">
    <citation type="submission" date="2018-05" db="EMBL/GenBank/DDBJ databases">
        <authorList>
            <person name="Lanie J.A."/>
            <person name="Ng W.-L."/>
            <person name="Kazmierczak K.M."/>
            <person name="Andrzejewski T.M."/>
            <person name="Davidsen T.M."/>
            <person name="Wayne K.J."/>
            <person name="Tettelin H."/>
            <person name="Glass J.I."/>
            <person name="Rusch D."/>
            <person name="Podicherti R."/>
            <person name="Tsui H.-C.T."/>
            <person name="Winkler M.E."/>
        </authorList>
    </citation>
    <scope>NUCLEOTIDE SEQUENCE</scope>
</reference>
<comment type="similarity">
    <text evidence="1">Belongs to the glycosyl hydrolase 3 family.</text>
</comment>
<dbReference type="EMBL" id="UINC01018037">
    <property type="protein sequence ID" value="SVA75376.1"/>
    <property type="molecule type" value="Genomic_DNA"/>
</dbReference>
<evidence type="ECO:0000256" key="2">
    <source>
        <dbReference type="ARBA" id="ARBA00022801"/>
    </source>
</evidence>
<dbReference type="SUPFAM" id="SSF51445">
    <property type="entry name" value="(Trans)glycosidases"/>
    <property type="match status" value="1"/>
</dbReference>
<dbReference type="Pfam" id="PF00933">
    <property type="entry name" value="Glyco_hydro_3"/>
    <property type="match status" value="1"/>
</dbReference>
<evidence type="ECO:0000259" key="3">
    <source>
        <dbReference type="Pfam" id="PF00933"/>
    </source>
</evidence>
<keyword evidence="2" id="KW-0378">Hydrolase</keyword>
<feature type="non-terminal residue" evidence="5">
    <location>
        <position position="470"/>
    </location>
</feature>
<dbReference type="GO" id="GO:0008422">
    <property type="term" value="F:beta-glucosidase activity"/>
    <property type="evidence" value="ECO:0007669"/>
    <property type="project" value="TreeGrafter"/>
</dbReference>
<dbReference type="PRINTS" id="PR00133">
    <property type="entry name" value="GLHYDRLASE3"/>
</dbReference>
<dbReference type="InterPro" id="IPR001764">
    <property type="entry name" value="Glyco_hydro_3_N"/>
</dbReference>
<accession>A0A381YE57</accession>